<dbReference type="InterPro" id="IPR001650">
    <property type="entry name" value="Helicase_C-like"/>
</dbReference>
<keyword evidence="4" id="KW-0479">Metal-binding</keyword>
<dbReference type="GO" id="GO:0004386">
    <property type="term" value="F:helicase activity"/>
    <property type="evidence" value="ECO:0007669"/>
    <property type="project" value="UniProtKB-KW"/>
</dbReference>
<keyword evidence="7" id="KW-0347">Helicase</keyword>
<gene>
    <name evidence="13" type="ORF">CLOSTMETH_01868</name>
</gene>
<dbReference type="Proteomes" id="UP000003340">
    <property type="component" value="Unassembled WGS sequence"/>
</dbReference>
<dbReference type="GO" id="GO:0051607">
    <property type="term" value="P:defense response to virus"/>
    <property type="evidence" value="ECO:0007669"/>
    <property type="project" value="UniProtKB-KW"/>
</dbReference>
<dbReference type="GO" id="GO:0003676">
    <property type="term" value="F:nucleic acid binding"/>
    <property type="evidence" value="ECO:0007669"/>
    <property type="project" value="InterPro"/>
</dbReference>
<evidence type="ECO:0000256" key="7">
    <source>
        <dbReference type="ARBA" id="ARBA00022806"/>
    </source>
</evidence>
<dbReference type="SMART" id="SM00487">
    <property type="entry name" value="DEXDc"/>
    <property type="match status" value="1"/>
</dbReference>
<evidence type="ECO:0000259" key="11">
    <source>
        <dbReference type="PROSITE" id="PS51194"/>
    </source>
</evidence>
<keyword evidence="5" id="KW-0547">Nucleotide-binding</keyword>
<comment type="caution">
    <text evidence="13">The sequence shown here is derived from an EMBL/GenBank/DDBJ whole genome shotgun (WGS) entry which is preliminary data.</text>
</comment>
<keyword evidence="8" id="KW-0067">ATP-binding</keyword>
<dbReference type="Pfam" id="PF18019">
    <property type="entry name" value="Cas3_HD"/>
    <property type="match status" value="1"/>
</dbReference>
<evidence type="ECO:0000313" key="13">
    <source>
        <dbReference type="EMBL" id="EEG30527.1"/>
    </source>
</evidence>
<dbReference type="InterPro" id="IPR006474">
    <property type="entry name" value="Helicase_Cas3_CRISPR-ass_core"/>
</dbReference>
<dbReference type="Gene3D" id="1.10.3210.30">
    <property type="match status" value="1"/>
</dbReference>
<dbReference type="InterPro" id="IPR011545">
    <property type="entry name" value="DEAD/DEAH_box_helicase_dom"/>
</dbReference>
<dbReference type="GO" id="GO:0005524">
    <property type="term" value="F:ATP binding"/>
    <property type="evidence" value="ECO:0007669"/>
    <property type="project" value="UniProtKB-KW"/>
</dbReference>
<dbReference type="SUPFAM" id="SSF52540">
    <property type="entry name" value="P-loop containing nucleoside triphosphate hydrolases"/>
    <property type="match status" value="1"/>
</dbReference>
<keyword evidence="9" id="KW-0051">Antiviral defense</keyword>
<keyword evidence="13" id="KW-0255">Endonuclease</keyword>
<dbReference type="AlphaFoldDB" id="C0EDE1"/>
<dbReference type="eggNOG" id="COG1203">
    <property type="taxonomic scope" value="Bacteria"/>
</dbReference>
<evidence type="ECO:0000313" key="14">
    <source>
        <dbReference type="Proteomes" id="UP000003340"/>
    </source>
</evidence>
<dbReference type="CDD" id="cd09641">
    <property type="entry name" value="Cas3''_I"/>
    <property type="match status" value="1"/>
</dbReference>
<name>C0EDE1_9FIRM</name>
<dbReference type="EC" id="3.1.-.-" evidence="13"/>
<evidence type="ECO:0000256" key="1">
    <source>
        <dbReference type="ARBA" id="ARBA00006847"/>
    </source>
</evidence>
<comment type="similarity">
    <text evidence="1">In the N-terminal section; belongs to the CRISPR-associated nuclease Cas3-HD family.</text>
</comment>
<evidence type="ECO:0000256" key="2">
    <source>
        <dbReference type="ARBA" id="ARBA00009046"/>
    </source>
</evidence>
<dbReference type="InterPro" id="IPR006483">
    <property type="entry name" value="CRISPR-assoc_Cas3_HD"/>
</dbReference>
<feature type="domain" description="Helicase ATP-binding" evidence="10">
    <location>
        <begin position="259"/>
        <end position="445"/>
    </location>
</feature>
<dbReference type="HOGENOM" id="CLU_010123_0_0_9"/>
<dbReference type="STRING" id="537013.CLOSTMETH_01868"/>
<evidence type="ECO:0000259" key="10">
    <source>
        <dbReference type="PROSITE" id="PS51192"/>
    </source>
</evidence>
<organism evidence="13 14">
    <name type="scientific">[Clostridium] methylpentosum DSM 5476</name>
    <dbReference type="NCBI Taxonomy" id="537013"/>
    <lineage>
        <taxon>Bacteria</taxon>
        <taxon>Bacillati</taxon>
        <taxon>Bacillota</taxon>
        <taxon>Clostridia</taxon>
        <taxon>Eubacteriales</taxon>
        <taxon>Oscillospiraceae</taxon>
        <taxon>Oscillospiraceae incertae sedis</taxon>
    </lineage>
</organism>
<dbReference type="GO" id="GO:0016787">
    <property type="term" value="F:hydrolase activity"/>
    <property type="evidence" value="ECO:0007669"/>
    <property type="project" value="UniProtKB-KW"/>
</dbReference>
<dbReference type="NCBIfam" id="TIGR01596">
    <property type="entry name" value="cas3_HD"/>
    <property type="match status" value="1"/>
</dbReference>
<dbReference type="SMART" id="SM00471">
    <property type="entry name" value="HDc"/>
    <property type="match status" value="1"/>
</dbReference>
<dbReference type="PROSITE" id="PS51194">
    <property type="entry name" value="HELICASE_CTER"/>
    <property type="match status" value="1"/>
</dbReference>
<dbReference type="PROSITE" id="PS51192">
    <property type="entry name" value="HELICASE_ATP_BIND_1"/>
    <property type="match status" value="1"/>
</dbReference>
<comment type="similarity">
    <text evidence="2">In the central section; belongs to the CRISPR-associated helicase Cas3 family.</text>
</comment>
<evidence type="ECO:0000259" key="12">
    <source>
        <dbReference type="PROSITE" id="PS51643"/>
    </source>
</evidence>
<dbReference type="Pfam" id="PF22590">
    <property type="entry name" value="Cas3-like_C_2"/>
    <property type="match status" value="1"/>
</dbReference>
<dbReference type="InterPro" id="IPR054712">
    <property type="entry name" value="Cas3-like_dom"/>
</dbReference>
<evidence type="ECO:0000256" key="5">
    <source>
        <dbReference type="ARBA" id="ARBA00022741"/>
    </source>
</evidence>
<dbReference type="PROSITE" id="PS51643">
    <property type="entry name" value="HD_CAS3"/>
    <property type="match status" value="1"/>
</dbReference>
<protein>
    <submittedName>
        <fullName evidence="13">CRISPR-associated endonuclease Cas3-HD</fullName>
        <ecNumber evidence="13">3.1.-.-</ecNumber>
    </submittedName>
</protein>
<dbReference type="GO" id="GO:0004519">
    <property type="term" value="F:endonuclease activity"/>
    <property type="evidence" value="ECO:0007669"/>
    <property type="project" value="UniProtKB-KW"/>
</dbReference>
<evidence type="ECO:0000256" key="4">
    <source>
        <dbReference type="ARBA" id="ARBA00022723"/>
    </source>
</evidence>
<dbReference type="InterPro" id="IPR003607">
    <property type="entry name" value="HD/PDEase_dom"/>
</dbReference>
<dbReference type="InterPro" id="IPR027417">
    <property type="entry name" value="P-loop_NTPase"/>
</dbReference>
<reference evidence="13 14" key="2">
    <citation type="submission" date="2009-02" db="EMBL/GenBank/DDBJ databases">
        <title>Draft genome sequence of Clostridium methylpentosum (DSM 5476).</title>
        <authorList>
            <person name="Sudarsanam P."/>
            <person name="Ley R."/>
            <person name="Guruge J."/>
            <person name="Turnbaugh P.J."/>
            <person name="Mahowald M."/>
            <person name="Liep D."/>
            <person name="Gordon J."/>
        </authorList>
    </citation>
    <scope>NUCLEOTIDE SEQUENCE [LARGE SCALE GENOMIC DNA]</scope>
    <source>
        <strain evidence="13 14">DSM 5476</strain>
    </source>
</reference>
<dbReference type="GO" id="GO:0046872">
    <property type="term" value="F:metal ion binding"/>
    <property type="evidence" value="ECO:0007669"/>
    <property type="project" value="UniProtKB-KW"/>
</dbReference>
<keyword evidence="14" id="KW-1185">Reference proteome</keyword>
<proteinExistence type="inferred from homology"/>
<reference evidence="13 14" key="1">
    <citation type="submission" date="2009-01" db="EMBL/GenBank/DDBJ databases">
        <authorList>
            <person name="Fulton L."/>
            <person name="Clifton S."/>
            <person name="Fulton B."/>
            <person name="Xu J."/>
            <person name="Minx P."/>
            <person name="Pepin K.H."/>
            <person name="Johnson M."/>
            <person name="Bhonagiri V."/>
            <person name="Nash W.E."/>
            <person name="Mardis E.R."/>
            <person name="Wilson R.K."/>
        </authorList>
    </citation>
    <scope>NUCLEOTIDE SEQUENCE [LARGE SCALE GENOMIC DNA]</scope>
    <source>
        <strain evidence="13 14">DSM 5476</strain>
    </source>
</reference>
<accession>C0EDE1</accession>
<evidence type="ECO:0000256" key="9">
    <source>
        <dbReference type="ARBA" id="ARBA00023118"/>
    </source>
</evidence>
<sequence>MNFPAHIKVEEPQKERIQTVEQHCRSCAHYAAAAAPDGLKQLCYLAGLLHDMGKYTEKFKVYITAAARGESVRRGSVNHTFASVRFIFNRWHRDSGQTLHNMTAELLAFACGSHHGQFDCVSLEGKDGYLHRLEAEGVDYEEAIENYLRYCASPEELDRLFEEAEQEVVRAQELLFSCSKTKEEIYFYFSLIARMALSAVIEGDRRDTAEFDQGHALPQQETEPDWDALLSRVEEKLSDFRADSEINRARKHISDLCREAASRGGGIFRLNVPTGGGKTLSGLRYALARAAEGQQRVFFVIPLLSILDQNAKEIRKYLEDPKLILEHHSNVMREKPDKKEIEELDETELVLENWRAPVVITTLVQLLNTLFDGKTSCIRRMTALCGSVIVIDEVQSVPRKMLSQFNLALNFLATFCGATVVLCSATQPCLDQTDHGLRYAEQPELVPYDETLWRVFRRTELTDLRKSLTVEELAAFALERQQEAGSVLVICNTKSEAKRIFEAIRSQYSGLLYHLSTSMCTKHREQTLEGIKDALNPKSPIPVLCVSTQLVEAGVDFSFGCVIRIAAGMDNVVQAAGRCNRSGEFGRICPVYIVRLRGENLGRLPEIRQAQQAAECMLLQFQQNPQKFDCDPTGREAIKTYYQDLYAEMTQGSQDYPLPKLKTSLFQLLSCNGQAEGHCDTASRYLLVQGFRTAGEQFRVFEDNTVDVVTPYGEGKKLIEALGSQFAAWNLEERRKLLRDASRFTISLYEYERKKLADCGGIYSLYGGEILVLQPGFYSDQTGLTSYGDVNLFEEV</sequence>
<feature type="domain" description="Helicase C-terminal" evidence="11">
    <location>
        <begin position="469"/>
        <end position="629"/>
    </location>
</feature>
<evidence type="ECO:0000256" key="8">
    <source>
        <dbReference type="ARBA" id="ARBA00022840"/>
    </source>
</evidence>
<evidence type="ECO:0000256" key="3">
    <source>
        <dbReference type="ARBA" id="ARBA00022722"/>
    </source>
</evidence>
<dbReference type="CDD" id="cd17930">
    <property type="entry name" value="DEXHc_cas3"/>
    <property type="match status" value="1"/>
</dbReference>
<dbReference type="InterPro" id="IPR038257">
    <property type="entry name" value="CRISPR-assoc_Cas3_HD_sf"/>
</dbReference>
<feature type="domain" description="HD Cas3-type" evidence="12">
    <location>
        <begin position="13"/>
        <end position="206"/>
    </location>
</feature>
<dbReference type="Pfam" id="PF00270">
    <property type="entry name" value="DEAD"/>
    <property type="match status" value="1"/>
</dbReference>
<evidence type="ECO:0000256" key="6">
    <source>
        <dbReference type="ARBA" id="ARBA00022801"/>
    </source>
</evidence>
<keyword evidence="6 13" id="KW-0378">Hydrolase</keyword>
<keyword evidence="3" id="KW-0540">Nuclease</keyword>
<dbReference type="Gene3D" id="3.40.50.300">
    <property type="entry name" value="P-loop containing nucleotide triphosphate hydrolases"/>
    <property type="match status" value="2"/>
</dbReference>
<dbReference type="NCBIfam" id="TIGR01587">
    <property type="entry name" value="cas3_core"/>
    <property type="match status" value="1"/>
</dbReference>
<dbReference type="EMBL" id="ACEC01000061">
    <property type="protein sequence ID" value="EEG30527.1"/>
    <property type="molecule type" value="Genomic_DNA"/>
</dbReference>
<dbReference type="InterPro" id="IPR014001">
    <property type="entry name" value="Helicase_ATP-bd"/>
</dbReference>